<comment type="caution">
    <text evidence="1">The sequence shown here is derived from an EMBL/GenBank/DDBJ whole genome shotgun (WGS) entry which is preliminary data.</text>
</comment>
<dbReference type="AlphaFoldDB" id="A0A699XCK9"/>
<protein>
    <submittedName>
        <fullName evidence="1">Uncharacterized protein</fullName>
    </submittedName>
</protein>
<feature type="non-terminal residue" evidence="1">
    <location>
        <position position="46"/>
    </location>
</feature>
<feature type="non-terminal residue" evidence="1">
    <location>
        <position position="1"/>
    </location>
</feature>
<dbReference type="EMBL" id="BKCJ011807178">
    <property type="protein sequence ID" value="GFD54541.1"/>
    <property type="molecule type" value="Genomic_DNA"/>
</dbReference>
<sequence>CRAGTPPRTAARTACAPGPEPARFWFSANPPAWLETAWGRRPPSRL</sequence>
<name>A0A699XCK9_TANCI</name>
<proteinExistence type="predicted"/>
<organism evidence="1">
    <name type="scientific">Tanacetum cinerariifolium</name>
    <name type="common">Dalmatian daisy</name>
    <name type="synonym">Chrysanthemum cinerariifolium</name>
    <dbReference type="NCBI Taxonomy" id="118510"/>
    <lineage>
        <taxon>Eukaryota</taxon>
        <taxon>Viridiplantae</taxon>
        <taxon>Streptophyta</taxon>
        <taxon>Embryophyta</taxon>
        <taxon>Tracheophyta</taxon>
        <taxon>Spermatophyta</taxon>
        <taxon>Magnoliopsida</taxon>
        <taxon>eudicotyledons</taxon>
        <taxon>Gunneridae</taxon>
        <taxon>Pentapetalae</taxon>
        <taxon>asterids</taxon>
        <taxon>campanulids</taxon>
        <taxon>Asterales</taxon>
        <taxon>Asteraceae</taxon>
        <taxon>Asteroideae</taxon>
        <taxon>Anthemideae</taxon>
        <taxon>Anthemidinae</taxon>
        <taxon>Tanacetum</taxon>
    </lineage>
</organism>
<gene>
    <name evidence="1" type="ORF">Tci_926510</name>
</gene>
<accession>A0A699XCK9</accession>
<reference evidence="1" key="1">
    <citation type="journal article" date="2019" name="Sci. Rep.">
        <title>Draft genome of Tanacetum cinerariifolium, the natural source of mosquito coil.</title>
        <authorList>
            <person name="Yamashiro T."/>
            <person name="Shiraishi A."/>
            <person name="Satake H."/>
            <person name="Nakayama K."/>
        </authorList>
    </citation>
    <scope>NUCLEOTIDE SEQUENCE</scope>
</reference>
<evidence type="ECO:0000313" key="1">
    <source>
        <dbReference type="EMBL" id="GFD54541.1"/>
    </source>
</evidence>